<dbReference type="SMART" id="SM00344">
    <property type="entry name" value="HTH_ASNC"/>
    <property type="match status" value="1"/>
</dbReference>
<proteinExistence type="predicted"/>
<evidence type="ECO:0000256" key="1">
    <source>
        <dbReference type="ARBA" id="ARBA00023015"/>
    </source>
</evidence>
<dbReference type="Gene3D" id="3.30.70.920">
    <property type="match status" value="1"/>
</dbReference>
<dbReference type="InterPro" id="IPR000485">
    <property type="entry name" value="AsnC-type_HTH_dom"/>
</dbReference>
<dbReference type="PROSITE" id="PS00519">
    <property type="entry name" value="HTH_ASNC_1"/>
    <property type="match status" value="1"/>
</dbReference>
<dbReference type="PANTHER" id="PTHR43413">
    <property type="entry name" value="TRANSCRIPTIONAL REGULATOR, ASNC FAMILY"/>
    <property type="match status" value="1"/>
</dbReference>
<protein>
    <submittedName>
        <fullName evidence="5">Unannotated protein</fullName>
    </submittedName>
</protein>
<dbReference type="InterPro" id="IPR019888">
    <property type="entry name" value="Tscrpt_reg_AsnC-like"/>
</dbReference>
<dbReference type="InterPro" id="IPR050684">
    <property type="entry name" value="HTH-Siroheme_Decarb"/>
</dbReference>
<sequence length="152" mass="16979">MAPKHRQVLDDFSRAIIEQLQIDGRKPYAAIGLAVGLSEAAVRQRIAKLIESGVMQVVAITDPLTVGSYRMAMVGIKVEGDLTAVADQLSHYKEVDYVLVTSGGFDVMCEVICNDDEHLLDLLQRIRAIPQVRSTESFIYLKLRKQLYNWGT</sequence>
<dbReference type="PROSITE" id="PS50956">
    <property type="entry name" value="HTH_ASNC_2"/>
    <property type="match status" value="1"/>
</dbReference>
<reference evidence="5" key="1">
    <citation type="submission" date="2020-05" db="EMBL/GenBank/DDBJ databases">
        <authorList>
            <person name="Chiriac C."/>
            <person name="Salcher M."/>
            <person name="Ghai R."/>
            <person name="Kavagutti S V."/>
        </authorList>
    </citation>
    <scope>NUCLEOTIDE SEQUENCE</scope>
</reference>
<dbReference type="InterPro" id="IPR036390">
    <property type="entry name" value="WH_DNA-bd_sf"/>
</dbReference>
<dbReference type="InterPro" id="IPR054609">
    <property type="entry name" value="PF0864-like_C"/>
</dbReference>
<dbReference type="AlphaFoldDB" id="A0A6J6LG61"/>
<organism evidence="5">
    <name type="scientific">freshwater metagenome</name>
    <dbReference type="NCBI Taxonomy" id="449393"/>
    <lineage>
        <taxon>unclassified sequences</taxon>
        <taxon>metagenomes</taxon>
        <taxon>ecological metagenomes</taxon>
    </lineage>
</organism>
<dbReference type="PRINTS" id="PR00033">
    <property type="entry name" value="HTHASNC"/>
</dbReference>
<dbReference type="EMBL" id="CAFAZX010000019">
    <property type="protein sequence ID" value="CAB4841682.1"/>
    <property type="molecule type" value="Genomic_DNA"/>
</dbReference>
<feature type="domain" description="HTH asnC-type" evidence="4">
    <location>
        <begin position="9"/>
        <end position="69"/>
    </location>
</feature>
<keyword evidence="3" id="KW-0804">Transcription</keyword>
<evidence type="ECO:0000313" key="5">
    <source>
        <dbReference type="EMBL" id="CAB4660178.1"/>
    </source>
</evidence>
<evidence type="ECO:0000259" key="4">
    <source>
        <dbReference type="PROSITE" id="PS50956"/>
    </source>
</evidence>
<dbReference type="Pfam" id="PF13404">
    <property type="entry name" value="HTH_AsnC-type"/>
    <property type="match status" value="1"/>
</dbReference>
<evidence type="ECO:0000256" key="2">
    <source>
        <dbReference type="ARBA" id="ARBA00023125"/>
    </source>
</evidence>
<dbReference type="SUPFAM" id="SSF46785">
    <property type="entry name" value="Winged helix' DNA-binding domain"/>
    <property type="match status" value="1"/>
</dbReference>
<dbReference type="GO" id="GO:0043565">
    <property type="term" value="F:sequence-specific DNA binding"/>
    <property type="evidence" value="ECO:0007669"/>
    <property type="project" value="InterPro"/>
</dbReference>
<keyword evidence="1" id="KW-0805">Transcription regulation</keyword>
<evidence type="ECO:0000313" key="7">
    <source>
        <dbReference type="EMBL" id="CAB4841682.1"/>
    </source>
</evidence>
<dbReference type="EMBL" id="CAEZWO010000056">
    <property type="protein sequence ID" value="CAB4660178.1"/>
    <property type="molecule type" value="Genomic_DNA"/>
</dbReference>
<dbReference type="PANTHER" id="PTHR43413:SF6">
    <property type="entry name" value="REGULATORY PROTEIN ASNC"/>
    <property type="match status" value="1"/>
</dbReference>
<dbReference type="SUPFAM" id="SSF54909">
    <property type="entry name" value="Dimeric alpha+beta barrel"/>
    <property type="match status" value="1"/>
</dbReference>
<dbReference type="Gene3D" id="1.10.10.10">
    <property type="entry name" value="Winged helix-like DNA-binding domain superfamily/Winged helix DNA-binding domain"/>
    <property type="match status" value="1"/>
</dbReference>
<evidence type="ECO:0000313" key="8">
    <source>
        <dbReference type="EMBL" id="CAB4981687.1"/>
    </source>
</evidence>
<accession>A0A6J6LG61</accession>
<dbReference type="InterPro" id="IPR036388">
    <property type="entry name" value="WH-like_DNA-bd_sf"/>
</dbReference>
<keyword evidence="2" id="KW-0238">DNA-binding</keyword>
<gene>
    <name evidence="5" type="ORF">UFOPK2254_00696</name>
    <name evidence="6" type="ORF">UFOPK2646_00802</name>
    <name evidence="7" type="ORF">UFOPK3241_00504</name>
    <name evidence="8" type="ORF">UFOPK3937_00772</name>
</gene>
<dbReference type="EMBL" id="CAEZYB010000084">
    <property type="protein sequence ID" value="CAB4707752.1"/>
    <property type="molecule type" value="Genomic_DNA"/>
</dbReference>
<dbReference type="EMBL" id="CAFBOJ010000076">
    <property type="protein sequence ID" value="CAB4981687.1"/>
    <property type="molecule type" value="Genomic_DNA"/>
</dbReference>
<name>A0A6J6LG61_9ZZZZ</name>
<evidence type="ECO:0000313" key="6">
    <source>
        <dbReference type="EMBL" id="CAB4707752.1"/>
    </source>
</evidence>
<evidence type="ECO:0000256" key="3">
    <source>
        <dbReference type="ARBA" id="ARBA00023163"/>
    </source>
</evidence>
<dbReference type="InterPro" id="IPR011008">
    <property type="entry name" value="Dimeric_a/b-barrel"/>
</dbReference>
<dbReference type="InterPro" id="IPR019885">
    <property type="entry name" value="Tscrpt_reg_HTH_AsnC-type_CS"/>
</dbReference>
<dbReference type="Pfam" id="PF22482">
    <property type="entry name" value="AsnC_trans_reg_3"/>
    <property type="match status" value="1"/>
</dbReference>